<comment type="caution">
    <text evidence="2">The sequence shown here is derived from an EMBL/GenBank/DDBJ whole genome shotgun (WGS) entry which is preliminary data.</text>
</comment>
<keyword evidence="2" id="KW-0808">Transferase</keyword>
<dbReference type="VEuPathDB" id="MicrosporidiaDB:NCER_101373"/>
<dbReference type="GO" id="GO:0044773">
    <property type="term" value="P:mitotic DNA damage checkpoint signaling"/>
    <property type="evidence" value="ECO:0007669"/>
    <property type="project" value="TreeGrafter"/>
</dbReference>
<dbReference type="RefSeq" id="XP_024330926.1">
    <property type="nucleotide sequence ID" value="XM_024474975.1"/>
</dbReference>
<dbReference type="SMART" id="SM00220">
    <property type="entry name" value="S_TKc"/>
    <property type="match status" value="1"/>
</dbReference>
<dbReference type="VEuPathDB" id="MicrosporidiaDB:AAJ76_2900031484"/>
<dbReference type="GO" id="GO:0004674">
    <property type="term" value="F:protein serine/threonine kinase activity"/>
    <property type="evidence" value="ECO:0007669"/>
    <property type="project" value="TreeGrafter"/>
</dbReference>
<keyword evidence="2" id="KW-0418">Kinase</keyword>
<dbReference type="InterPro" id="IPR000719">
    <property type="entry name" value="Prot_kinase_dom"/>
</dbReference>
<name>A0A0F9ZBZ9_9MICR</name>
<dbReference type="Pfam" id="PF00069">
    <property type="entry name" value="Pkinase"/>
    <property type="match status" value="1"/>
</dbReference>
<dbReference type="VEuPathDB" id="MicrosporidiaDB:G9O61_00g019090"/>
<dbReference type="Proteomes" id="UP000034350">
    <property type="component" value="Unassembled WGS sequence"/>
</dbReference>
<dbReference type="PANTHER" id="PTHR44167">
    <property type="entry name" value="OVARIAN-SPECIFIC SERINE/THREONINE-PROTEIN KINASE LOK-RELATED"/>
    <property type="match status" value="1"/>
</dbReference>
<dbReference type="SUPFAM" id="SSF56112">
    <property type="entry name" value="Protein kinase-like (PK-like)"/>
    <property type="match status" value="1"/>
</dbReference>
<feature type="domain" description="Protein kinase" evidence="1">
    <location>
        <begin position="3"/>
        <end position="217"/>
    </location>
</feature>
<evidence type="ECO:0000259" key="1">
    <source>
        <dbReference type="PROSITE" id="PS50011"/>
    </source>
</evidence>
<gene>
    <name evidence="2" type="ORF">AAJ76_2900031484</name>
</gene>
<organism evidence="2 3">
    <name type="scientific">Vairimorpha ceranae</name>
    <dbReference type="NCBI Taxonomy" id="40302"/>
    <lineage>
        <taxon>Eukaryota</taxon>
        <taxon>Fungi</taxon>
        <taxon>Fungi incertae sedis</taxon>
        <taxon>Microsporidia</taxon>
        <taxon>Nosematidae</taxon>
        <taxon>Vairimorpha</taxon>
    </lineage>
</organism>
<dbReference type="PROSITE" id="PS00108">
    <property type="entry name" value="PROTEIN_KINASE_ST"/>
    <property type="match status" value="1"/>
</dbReference>
<accession>A0A0F9ZBZ9</accession>
<sequence length="530" mass="62489">MKYIFKNIIGEGACGKVYKALDSYNNPVSIKIIPKNKKSYNEIKILSSVNHDNICKYLDVYESLENLYLVTELCEYNLITFINEYNVDINITKKIIRMILCGLEYLHSNNIIHRDIKLANILIKENSIKICDFGLSCYASKNNFSVCGTEDYIAPEIINKESYTKSVDIYSAGKVFSTLLDLKNVTDPCCNDLLGRMLDVNPVTRITAYDALHHPVFQDFLPKYCDFRYLNDFKVDEKFGIIQKINDKVYFDEISLQVSDTNTKNITDNTAFFCDKSKVNTQKLKLCYLKHDEIEELHFIFKLNEQEKEIFLFTNAHLKKIIYGLAYLNLKMERLPIILIEEKDYKFVYQLNEGFIYYDANFIVKKKHTKAKKSFFYEVADLENKTKKKCDILPKEIQEKKIFELFYKCQRNIINIDYKNLPLKLNNEKLEYPFAFKNSTISMGTLSSVGSFMDMKIRNEIFYKFKNNLGWCIKKKTNFIFLLNDGRCFEIELSKMLVKYNNKNYEINNRLPMYIKKDLKRINDLVKLYL</sequence>
<dbReference type="EMBL" id="JPQZ01000029">
    <property type="protein sequence ID" value="KKO75184.1"/>
    <property type="molecule type" value="Genomic_DNA"/>
</dbReference>
<evidence type="ECO:0000313" key="3">
    <source>
        <dbReference type="Proteomes" id="UP000034350"/>
    </source>
</evidence>
<reference evidence="2 3" key="1">
    <citation type="journal article" date="2015" name="Environ. Microbiol.">
        <title>Genome analyses suggest the presence of polyploidy and recent human-driven expansions in eight global populations of the honeybee pathogen Nosema ceranae.</title>
        <authorList>
            <person name="Pelin A."/>
            <person name="Selman M."/>
            <person name="Aris-Brosou S."/>
            <person name="Farinelli L."/>
            <person name="Corradi N."/>
        </authorList>
    </citation>
    <scope>NUCLEOTIDE SEQUENCE [LARGE SCALE GENOMIC DNA]</scope>
    <source>
        <strain evidence="2 3">PA08 1199</strain>
    </source>
</reference>
<dbReference type="Gene3D" id="1.10.510.10">
    <property type="entry name" value="Transferase(Phosphotransferase) domain 1"/>
    <property type="match status" value="1"/>
</dbReference>
<protein>
    <submittedName>
        <fullName evidence="2">Spk1-like ser thr protein kinase</fullName>
    </submittedName>
</protein>
<dbReference type="GO" id="GO:0005524">
    <property type="term" value="F:ATP binding"/>
    <property type="evidence" value="ECO:0007669"/>
    <property type="project" value="InterPro"/>
</dbReference>
<proteinExistence type="predicted"/>
<evidence type="ECO:0000313" key="2">
    <source>
        <dbReference type="EMBL" id="KKO75184.1"/>
    </source>
</evidence>
<dbReference type="InterPro" id="IPR008271">
    <property type="entry name" value="Ser/Thr_kinase_AS"/>
</dbReference>
<dbReference type="PROSITE" id="PS50011">
    <property type="entry name" value="PROTEIN_KINASE_DOM"/>
    <property type="match status" value="1"/>
</dbReference>
<dbReference type="GeneID" id="36319904"/>
<keyword evidence="3" id="KW-1185">Reference proteome</keyword>
<dbReference type="GO" id="GO:0005634">
    <property type="term" value="C:nucleus"/>
    <property type="evidence" value="ECO:0007669"/>
    <property type="project" value="TreeGrafter"/>
</dbReference>
<dbReference type="AlphaFoldDB" id="A0A0F9ZBZ9"/>
<dbReference type="PANTHER" id="PTHR44167:SF24">
    <property type="entry name" value="SERINE_THREONINE-PROTEIN KINASE CHK2"/>
    <property type="match status" value="1"/>
</dbReference>
<dbReference type="OrthoDB" id="4062651at2759"/>
<dbReference type="InterPro" id="IPR011009">
    <property type="entry name" value="Kinase-like_dom_sf"/>
</dbReference>